<dbReference type="EMBL" id="BK016044">
    <property type="protein sequence ID" value="DAF91079.1"/>
    <property type="molecule type" value="Genomic_DNA"/>
</dbReference>
<name>A0A8S5U9C7_9CAUD</name>
<organism evidence="1">
    <name type="scientific">Siphoviridae sp. ct7aK2</name>
    <dbReference type="NCBI Taxonomy" id="2825351"/>
    <lineage>
        <taxon>Viruses</taxon>
        <taxon>Duplodnaviria</taxon>
        <taxon>Heunggongvirae</taxon>
        <taxon>Uroviricota</taxon>
        <taxon>Caudoviricetes</taxon>
    </lineage>
</organism>
<protein>
    <submittedName>
        <fullName evidence="1">Uncharacterized protein</fullName>
    </submittedName>
</protein>
<sequence>MKTQFVKETDPSGKTYIIEGTILPGNVFSIKRFICEVQEQETDQETQELADMLLNKLNN</sequence>
<evidence type="ECO:0000313" key="1">
    <source>
        <dbReference type="EMBL" id="DAF91079.1"/>
    </source>
</evidence>
<accession>A0A8S5U9C7</accession>
<proteinExistence type="predicted"/>
<reference evidence="1" key="1">
    <citation type="journal article" date="2021" name="Proc. Natl. Acad. Sci. U.S.A.">
        <title>A Catalog of Tens of Thousands of Viruses from Human Metagenomes Reveals Hidden Associations with Chronic Diseases.</title>
        <authorList>
            <person name="Tisza M.J."/>
            <person name="Buck C.B."/>
        </authorList>
    </citation>
    <scope>NUCLEOTIDE SEQUENCE</scope>
    <source>
        <strain evidence="1">Ct7aK2</strain>
    </source>
</reference>